<dbReference type="CDD" id="cd07185">
    <property type="entry name" value="OmpA_C-like"/>
    <property type="match status" value="1"/>
</dbReference>
<dbReference type="PANTHER" id="PTHR30329:SF21">
    <property type="entry name" value="LIPOPROTEIN YIAD-RELATED"/>
    <property type="match status" value="1"/>
</dbReference>
<dbReference type="EMBL" id="BAAATD010000005">
    <property type="protein sequence ID" value="GAA2603818.1"/>
    <property type="molecule type" value="Genomic_DNA"/>
</dbReference>
<accession>A0ABP6C5Y8</accession>
<sequence>MRTPTLLTAALGLTLATTACGDSPDRPADARAPATTAAPAPEPTSCPHGGQLIKAVEIPAVHADPVHIPETTISGRTIPAVTIPAVDIPAQRVPAQCVDIRPAPGGCLSGATIPAVTIPGARIPAVEIPGVDADGIKVAPVRAEAVVADPVKADAVSAQEVCQVVPKDGGTAYGVTRYGITRYGITRYGITRYGITRHRACNAKNECVPRVDVPRIDVPRVDVPRVDVPRADIERREVGQSELLKGKDSIAYNIKADVLFDFGRADVRPAAAAELARIATSVKREVPATAVIQIDGHTDDKGDDAVNRRLSEQRARAIVEWLAAKGGIDRSRLKATGYGETKPVAANTKPDGSDDPQGRAKNRRVVISAQQT</sequence>
<evidence type="ECO:0000313" key="9">
    <source>
        <dbReference type="Proteomes" id="UP001501509"/>
    </source>
</evidence>
<dbReference type="PROSITE" id="PS51257">
    <property type="entry name" value="PROKAR_LIPOPROTEIN"/>
    <property type="match status" value="1"/>
</dbReference>
<feature type="signal peptide" evidence="6">
    <location>
        <begin position="1"/>
        <end position="21"/>
    </location>
</feature>
<evidence type="ECO:0000256" key="2">
    <source>
        <dbReference type="ARBA" id="ARBA00023136"/>
    </source>
</evidence>
<evidence type="ECO:0000256" key="5">
    <source>
        <dbReference type="SAM" id="MobiDB-lite"/>
    </source>
</evidence>
<dbReference type="Proteomes" id="UP001501509">
    <property type="component" value="Unassembled WGS sequence"/>
</dbReference>
<reference evidence="9" key="1">
    <citation type="journal article" date="2019" name="Int. J. Syst. Evol. Microbiol.">
        <title>The Global Catalogue of Microorganisms (GCM) 10K type strain sequencing project: providing services to taxonomists for standard genome sequencing and annotation.</title>
        <authorList>
            <consortium name="The Broad Institute Genomics Platform"/>
            <consortium name="The Broad Institute Genome Sequencing Center for Infectious Disease"/>
            <person name="Wu L."/>
            <person name="Ma J."/>
        </authorList>
    </citation>
    <scope>NUCLEOTIDE SEQUENCE [LARGE SCALE GENOMIC DNA]</scope>
    <source>
        <strain evidence="9">JCM 6833</strain>
    </source>
</reference>
<evidence type="ECO:0000259" key="7">
    <source>
        <dbReference type="PROSITE" id="PS51123"/>
    </source>
</evidence>
<feature type="chain" id="PRO_5046139134" description="OmpA-like domain-containing protein" evidence="6">
    <location>
        <begin position="22"/>
        <end position="372"/>
    </location>
</feature>
<keyword evidence="6" id="KW-0732">Signal</keyword>
<proteinExistence type="predicted"/>
<dbReference type="InterPro" id="IPR006665">
    <property type="entry name" value="OmpA-like"/>
</dbReference>
<dbReference type="Gene3D" id="3.30.1330.60">
    <property type="entry name" value="OmpA-like domain"/>
    <property type="match status" value="1"/>
</dbReference>
<protein>
    <recommendedName>
        <fullName evidence="7">OmpA-like domain-containing protein</fullName>
    </recommendedName>
</protein>
<feature type="compositionally biased region" description="Low complexity" evidence="5">
    <location>
        <begin position="30"/>
        <end position="39"/>
    </location>
</feature>
<keyword evidence="2 4" id="KW-0472">Membrane</keyword>
<evidence type="ECO:0000256" key="3">
    <source>
        <dbReference type="ARBA" id="ARBA00023237"/>
    </source>
</evidence>
<dbReference type="SUPFAM" id="SSF103088">
    <property type="entry name" value="OmpA-like"/>
    <property type="match status" value="1"/>
</dbReference>
<dbReference type="PRINTS" id="PR01021">
    <property type="entry name" value="OMPADOMAIN"/>
</dbReference>
<keyword evidence="3" id="KW-0998">Cell outer membrane</keyword>
<evidence type="ECO:0000256" key="6">
    <source>
        <dbReference type="SAM" id="SignalP"/>
    </source>
</evidence>
<organism evidence="8 9">
    <name type="scientific">Actinomadura fulvescens</name>
    <dbReference type="NCBI Taxonomy" id="46160"/>
    <lineage>
        <taxon>Bacteria</taxon>
        <taxon>Bacillati</taxon>
        <taxon>Actinomycetota</taxon>
        <taxon>Actinomycetes</taxon>
        <taxon>Streptosporangiales</taxon>
        <taxon>Thermomonosporaceae</taxon>
        <taxon>Actinomadura</taxon>
    </lineage>
</organism>
<keyword evidence="9" id="KW-1185">Reference proteome</keyword>
<name>A0ABP6C5Y8_9ACTN</name>
<gene>
    <name evidence="8" type="ORF">GCM10010411_42450</name>
</gene>
<dbReference type="PROSITE" id="PS51123">
    <property type="entry name" value="OMPA_2"/>
    <property type="match status" value="1"/>
</dbReference>
<dbReference type="InterPro" id="IPR006664">
    <property type="entry name" value="OMP_bac"/>
</dbReference>
<dbReference type="RefSeq" id="WP_344543360.1">
    <property type="nucleotide sequence ID" value="NZ_BAAATD010000005.1"/>
</dbReference>
<feature type="domain" description="OmpA-like" evidence="7">
    <location>
        <begin position="247"/>
        <end position="372"/>
    </location>
</feature>
<evidence type="ECO:0000313" key="8">
    <source>
        <dbReference type="EMBL" id="GAA2603818.1"/>
    </source>
</evidence>
<comment type="subcellular location">
    <subcellularLocation>
        <location evidence="1">Cell outer membrane</location>
    </subcellularLocation>
</comment>
<comment type="caution">
    <text evidence="8">The sequence shown here is derived from an EMBL/GenBank/DDBJ whole genome shotgun (WGS) entry which is preliminary data.</text>
</comment>
<dbReference type="InterPro" id="IPR050330">
    <property type="entry name" value="Bact_OuterMem_StrucFunc"/>
</dbReference>
<dbReference type="PANTHER" id="PTHR30329">
    <property type="entry name" value="STATOR ELEMENT OF FLAGELLAR MOTOR COMPLEX"/>
    <property type="match status" value="1"/>
</dbReference>
<dbReference type="InterPro" id="IPR036737">
    <property type="entry name" value="OmpA-like_sf"/>
</dbReference>
<evidence type="ECO:0000256" key="4">
    <source>
        <dbReference type="PROSITE-ProRule" id="PRU00473"/>
    </source>
</evidence>
<dbReference type="Pfam" id="PF00691">
    <property type="entry name" value="OmpA"/>
    <property type="match status" value="1"/>
</dbReference>
<feature type="region of interest" description="Disordered" evidence="5">
    <location>
        <begin position="19"/>
        <end position="49"/>
    </location>
</feature>
<evidence type="ECO:0000256" key="1">
    <source>
        <dbReference type="ARBA" id="ARBA00004442"/>
    </source>
</evidence>
<feature type="region of interest" description="Disordered" evidence="5">
    <location>
        <begin position="334"/>
        <end position="372"/>
    </location>
</feature>